<proteinExistence type="predicted"/>
<sequence>MIRVPACLFHCFLCYLAVHFINNGGQQAVIPHTKRSAEVMPLRDNWKGIKRKAGLPLWDA</sequence>
<comment type="caution">
    <text evidence="1">The sequence shown here is derived from an EMBL/GenBank/DDBJ whole genome shotgun (WGS) entry which is preliminary data.</text>
</comment>
<evidence type="ECO:0000313" key="1">
    <source>
        <dbReference type="EMBL" id="KHT58446.1"/>
    </source>
</evidence>
<dbReference type="Proteomes" id="UP000031278">
    <property type="component" value="Unassembled WGS sequence"/>
</dbReference>
<evidence type="ECO:0000313" key="2">
    <source>
        <dbReference type="Proteomes" id="UP000031278"/>
    </source>
</evidence>
<accession>A0A0B9GHE2</accession>
<gene>
    <name evidence="1" type="ORF">RJ45_25335</name>
</gene>
<protein>
    <submittedName>
        <fullName evidence="1">Uncharacterized protein</fullName>
    </submittedName>
</protein>
<name>A0A0B9GHE2_9GAMM</name>
<dbReference type="EMBL" id="JWLZ01000221">
    <property type="protein sequence ID" value="KHT58446.1"/>
    <property type="molecule type" value="Genomic_DNA"/>
</dbReference>
<reference evidence="1 2" key="1">
    <citation type="submission" date="2014-12" db="EMBL/GenBank/DDBJ databases">
        <title>Genome sequencing of Photobacterium gaetbulicola AD005a.</title>
        <authorList>
            <person name="Adrian T.G.S."/>
            <person name="Chan K.G."/>
        </authorList>
    </citation>
    <scope>NUCLEOTIDE SEQUENCE [LARGE SCALE GENOMIC DNA]</scope>
    <source>
        <strain evidence="1 2">AD005a</strain>
    </source>
</reference>
<organism evidence="1 2">
    <name type="scientific">Photobacterium gaetbulicola</name>
    <dbReference type="NCBI Taxonomy" id="1295392"/>
    <lineage>
        <taxon>Bacteria</taxon>
        <taxon>Pseudomonadati</taxon>
        <taxon>Pseudomonadota</taxon>
        <taxon>Gammaproteobacteria</taxon>
        <taxon>Vibrionales</taxon>
        <taxon>Vibrionaceae</taxon>
        <taxon>Photobacterium</taxon>
    </lineage>
</organism>
<dbReference type="AlphaFoldDB" id="A0A0B9GHE2"/>